<protein>
    <submittedName>
        <fullName evidence="2">Uncharacterized protein</fullName>
    </submittedName>
</protein>
<sequence length="210" mass="23900">MDDVLRLPYCTDLEPECAAICREIFLSYRLLFGQKSSRTLLEEELTKLSSSVRNTQSAQWNQSLPTSKVQPSALEDVETVDAFLLDQATSNQWYISRLFRRGKYRNRPTITPSQVLPSTFVDSCGKVGQYDTYSTILDFPVFGQRLVDLQLYSTRTQPSRVRDLWRDRRNPLQWYTFWAVIWFGSAGILLGALQLAASIAQVAAAFKPGA</sequence>
<feature type="transmembrane region" description="Helical" evidence="1">
    <location>
        <begin position="175"/>
        <end position="200"/>
    </location>
</feature>
<dbReference type="AlphaFoldDB" id="A0AAJ0CT73"/>
<proteinExistence type="predicted"/>
<evidence type="ECO:0000313" key="3">
    <source>
        <dbReference type="Proteomes" id="UP001251528"/>
    </source>
</evidence>
<organism evidence="2 3">
    <name type="scientific">Conoideocrella luteorostrata</name>
    <dbReference type="NCBI Taxonomy" id="1105319"/>
    <lineage>
        <taxon>Eukaryota</taxon>
        <taxon>Fungi</taxon>
        <taxon>Dikarya</taxon>
        <taxon>Ascomycota</taxon>
        <taxon>Pezizomycotina</taxon>
        <taxon>Sordariomycetes</taxon>
        <taxon>Hypocreomycetidae</taxon>
        <taxon>Hypocreales</taxon>
        <taxon>Clavicipitaceae</taxon>
        <taxon>Conoideocrella</taxon>
    </lineage>
</organism>
<evidence type="ECO:0000256" key="1">
    <source>
        <dbReference type="SAM" id="Phobius"/>
    </source>
</evidence>
<keyword evidence="3" id="KW-1185">Reference proteome</keyword>
<accession>A0AAJ0CT73</accession>
<evidence type="ECO:0000313" key="2">
    <source>
        <dbReference type="EMBL" id="KAK2601536.1"/>
    </source>
</evidence>
<gene>
    <name evidence="2" type="ORF">QQS21_004921</name>
</gene>
<dbReference type="EMBL" id="JASWJB010000076">
    <property type="protein sequence ID" value="KAK2601536.1"/>
    <property type="molecule type" value="Genomic_DNA"/>
</dbReference>
<reference evidence="2" key="1">
    <citation type="submission" date="2023-06" db="EMBL/GenBank/DDBJ databases">
        <title>Conoideocrella luteorostrata (Hypocreales: Clavicipitaceae), a potential biocontrol fungus for elongate hemlock scale in United States Christmas tree production areas.</title>
        <authorList>
            <person name="Barrett H."/>
            <person name="Lovett B."/>
            <person name="Macias A.M."/>
            <person name="Stajich J.E."/>
            <person name="Kasson M.T."/>
        </authorList>
    </citation>
    <scope>NUCLEOTIDE SEQUENCE</scope>
    <source>
        <strain evidence="2">ARSEF 14590</strain>
    </source>
</reference>
<dbReference type="Proteomes" id="UP001251528">
    <property type="component" value="Unassembled WGS sequence"/>
</dbReference>
<name>A0AAJ0CT73_9HYPO</name>
<keyword evidence="1" id="KW-0472">Membrane</keyword>
<keyword evidence="1" id="KW-1133">Transmembrane helix</keyword>
<comment type="caution">
    <text evidence="2">The sequence shown here is derived from an EMBL/GenBank/DDBJ whole genome shotgun (WGS) entry which is preliminary data.</text>
</comment>
<keyword evidence="1" id="KW-0812">Transmembrane</keyword>